<evidence type="ECO:0000313" key="12">
    <source>
        <dbReference type="EMBL" id="RDU63072.1"/>
    </source>
</evidence>
<keyword evidence="4" id="KW-0547">Nucleotide-binding</keyword>
<accession>A0A3D8ID54</accession>
<dbReference type="Proteomes" id="UP000256650">
    <property type="component" value="Unassembled WGS sequence"/>
</dbReference>
<dbReference type="PANTHER" id="PTHR11059">
    <property type="entry name" value="DNA REPAIR PROTEIN RECN"/>
    <property type="match status" value="1"/>
</dbReference>
<dbReference type="RefSeq" id="WP_115551605.1">
    <property type="nucleotide sequence ID" value="NZ_CAOOSM010000016.1"/>
</dbReference>
<dbReference type="GO" id="GO:0043590">
    <property type="term" value="C:bacterial nucleoid"/>
    <property type="evidence" value="ECO:0007669"/>
    <property type="project" value="TreeGrafter"/>
</dbReference>
<feature type="domain" description="RecF/RecN/SMC N-terminal" evidence="11">
    <location>
        <begin position="6"/>
        <end position="477"/>
    </location>
</feature>
<sequence>MQKLLLHQITIKDSPIFKQITFSPSAHFNVFSGASGAGKSVLMESILALFGLRECNAQVLEATLELQGFGEEFKGLFDEGEMILTLTKKDKIRFFLNAQNVPKKKVQALFAPFLKHLSTKADDVIGVENLFLIFDSFCSSKDSKYKVLLQAYKDSFAQFLDAKAALKKLQEEALKVAELKEFVRFEIQKLESLNPKKGEYEELLELKKEISKKEKINESLQGVQEFLSHRSKVSHFLNLLGSENDTILNALNELEALCEQESERLGELENINPEEILNRLESLSALKHRYGGVEEALEYLESKKKELEKYENLDSILKDSTLQFESAKKSLVESANALKKLREKYLSSFKETLSNALESLKMPKAEVALHPIEEVESYQPFGNQILEISLNTVLKNLSAGEFNRFRLALLLTQSVQEKNQAIIILDEVDANLSGEESQGVAEALKTLSENYQIFAISHQSHMPSLADTHFLVQKGAQGSKIIPLDKEGRIREIARMISGNEITKEALDFAMKCIEGNQYKKS</sequence>
<evidence type="ECO:0000256" key="3">
    <source>
        <dbReference type="ARBA" id="ARBA00021315"/>
    </source>
</evidence>
<gene>
    <name evidence="12" type="ORF">CQA43_05510</name>
</gene>
<keyword evidence="6" id="KW-0067">ATP-binding</keyword>
<comment type="similarity">
    <text evidence="2 9">Belongs to the RecN family.</text>
</comment>
<evidence type="ECO:0000256" key="8">
    <source>
        <dbReference type="ARBA" id="ARBA00033408"/>
    </source>
</evidence>
<dbReference type="InterPro" id="IPR003395">
    <property type="entry name" value="RecF/RecN/SMC_N"/>
</dbReference>
<dbReference type="InterPro" id="IPR027417">
    <property type="entry name" value="P-loop_NTPase"/>
</dbReference>
<evidence type="ECO:0000256" key="6">
    <source>
        <dbReference type="ARBA" id="ARBA00022840"/>
    </source>
</evidence>
<evidence type="ECO:0000259" key="11">
    <source>
        <dbReference type="Pfam" id="PF02463"/>
    </source>
</evidence>
<keyword evidence="5 9" id="KW-0227">DNA damage</keyword>
<reference evidence="12 13" key="1">
    <citation type="submission" date="2018-04" db="EMBL/GenBank/DDBJ databases">
        <title>Novel Campyloabacter and Helicobacter Species and Strains.</title>
        <authorList>
            <person name="Mannion A.J."/>
            <person name="Shen Z."/>
            <person name="Fox J.G."/>
        </authorList>
    </citation>
    <scope>NUCLEOTIDE SEQUENCE [LARGE SCALE GENOMIC DNA]</scope>
    <source>
        <strain evidence="12 13">MIT 99-5101</strain>
    </source>
</reference>
<protein>
    <recommendedName>
        <fullName evidence="3 9">DNA repair protein RecN</fullName>
    </recommendedName>
    <alternativeName>
        <fullName evidence="8 9">Recombination protein N</fullName>
    </alternativeName>
</protein>
<dbReference type="OrthoDB" id="9806954at2"/>
<evidence type="ECO:0000313" key="13">
    <source>
        <dbReference type="Proteomes" id="UP000256650"/>
    </source>
</evidence>
<evidence type="ECO:0000256" key="10">
    <source>
        <dbReference type="SAM" id="Coils"/>
    </source>
</evidence>
<dbReference type="Gene3D" id="3.40.50.300">
    <property type="entry name" value="P-loop containing nucleotide triphosphate hydrolases"/>
    <property type="match status" value="2"/>
</dbReference>
<dbReference type="EMBL" id="NXLS01000004">
    <property type="protein sequence ID" value="RDU63072.1"/>
    <property type="molecule type" value="Genomic_DNA"/>
</dbReference>
<dbReference type="GO" id="GO:0006281">
    <property type="term" value="P:DNA repair"/>
    <property type="evidence" value="ECO:0007669"/>
    <property type="project" value="UniProtKB-KW"/>
</dbReference>
<dbReference type="GO" id="GO:0005524">
    <property type="term" value="F:ATP binding"/>
    <property type="evidence" value="ECO:0007669"/>
    <property type="project" value="UniProtKB-KW"/>
</dbReference>
<keyword evidence="7 9" id="KW-0234">DNA repair</keyword>
<dbReference type="GeneID" id="82535744"/>
<comment type="function">
    <text evidence="1 9">May be involved in recombinational repair of damaged DNA.</text>
</comment>
<evidence type="ECO:0000256" key="1">
    <source>
        <dbReference type="ARBA" id="ARBA00003618"/>
    </source>
</evidence>
<dbReference type="InterPro" id="IPR004604">
    <property type="entry name" value="DNA_recomb/repair_RecN"/>
</dbReference>
<keyword evidence="13" id="KW-1185">Reference proteome</keyword>
<dbReference type="GO" id="GO:0009432">
    <property type="term" value="P:SOS response"/>
    <property type="evidence" value="ECO:0007669"/>
    <property type="project" value="TreeGrafter"/>
</dbReference>
<evidence type="ECO:0000256" key="4">
    <source>
        <dbReference type="ARBA" id="ARBA00022741"/>
    </source>
</evidence>
<name>A0A3D8ID54_9HELI</name>
<dbReference type="PANTHER" id="PTHR11059:SF0">
    <property type="entry name" value="DNA REPAIR PROTEIN RECN"/>
    <property type="match status" value="1"/>
</dbReference>
<evidence type="ECO:0000256" key="7">
    <source>
        <dbReference type="ARBA" id="ARBA00023204"/>
    </source>
</evidence>
<dbReference type="SUPFAM" id="SSF52540">
    <property type="entry name" value="P-loop containing nucleoside triphosphate hydrolases"/>
    <property type="match status" value="1"/>
</dbReference>
<evidence type="ECO:0000256" key="5">
    <source>
        <dbReference type="ARBA" id="ARBA00022763"/>
    </source>
</evidence>
<dbReference type="GO" id="GO:0006310">
    <property type="term" value="P:DNA recombination"/>
    <property type="evidence" value="ECO:0007669"/>
    <property type="project" value="InterPro"/>
</dbReference>
<feature type="coiled-coil region" evidence="10">
    <location>
        <begin position="203"/>
        <end position="344"/>
    </location>
</feature>
<dbReference type="PIRSF" id="PIRSF003128">
    <property type="entry name" value="RecN"/>
    <property type="match status" value="1"/>
</dbReference>
<evidence type="ECO:0000256" key="9">
    <source>
        <dbReference type="PIRNR" id="PIRNR003128"/>
    </source>
</evidence>
<proteinExistence type="inferred from homology"/>
<comment type="caution">
    <text evidence="12">The sequence shown here is derived from an EMBL/GenBank/DDBJ whole genome shotgun (WGS) entry which is preliminary data.</text>
</comment>
<keyword evidence="10" id="KW-0175">Coiled coil</keyword>
<organism evidence="12 13">
    <name type="scientific">Helicobacter ganmani</name>
    <dbReference type="NCBI Taxonomy" id="60246"/>
    <lineage>
        <taxon>Bacteria</taxon>
        <taxon>Pseudomonadati</taxon>
        <taxon>Campylobacterota</taxon>
        <taxon>Epsilonproteobacteria</taxon>
        <taxon>Campylobacterales</taxon>
        <taxon>Helicobacteraceae</taxon>
        <taxon>Helicobacter</taxon>
    </lineage>
</organism>
<dbReference type="AlphaFoldDB" id="A0A3D8ID54"/>
<dbReference type="Pfam" id="PF02463">
    <property type="entry name" value="SMC_N"/>
    <property type="match status" value="1"/>
</dbReference>
<evidence type="ECO:0000256" key="2">
    <source>
        <dbReference type="ARBA" id="ARBA00009441"/>
    </source>
</evidence>